<evidence type="ECO:0000313" key="2">
    <source>
        <dbReference type="Proteomes" id="UP000291116"/>
    </source>
</evidence>
<proteinExistence type="predicted"/>
<organism evidence="1 2">
    <name type="scientific">Pseudo-nitzschia multistriata</name>
    <dbReference type="NCBI Taxonomy" id="183589"/>
    <lineage>
        <taxon>Eukaryota</taxon>
        <taxon>Sar</taxon>
        <taxon>Stramenopiles</taxon>
        <taxon>Ochrophyta</taxon>
        <taxon>Bacillariophyta</taxon>
        <taxon>Bacillariophyceae</taxon>
        <taxon>Bacillariophycidae</taxon>
        <taxon>Bacillariales</taxon>
        <taxon>Bacillariaceae</taxon>
        <taxon>Pseudo-nitzschia</taxon>
    </lineage>
</organism>
<dbReference type="OrthoDB" id="42195at2759"/>
<evidence type="ECO:0000313" key="1">
    <source>
        <dbReference type="EMBL" id="VEU43983.1"/>
    </source>
</evidence>
<gene>
    <name evidence="1" type="ORF">PSNMU_V1.4_AUG-EV-PASAV3_0110870</name>
</gene>
<dbReference type="Proteomes" id="UP000291116">
    <property type="component" value="Unassembled WGS sequence"/>
</dbReference>
<accession>A0A448ZPT2</accession>
<dbReference type="EMBL" id="CAACVS010000602">
    <property type="protein sequence ID" value="VEU43983.1"/>
    <property type="molecule type" value="Genomic_DNA"/>
</dbReference>
<keyword evidence="2" id="KW-1185">Reference proteome</keyword>
<name>A0A448ZPT2_9STRA</name>
<dbReference type="SUPFAM" id="SSF46938">
    <property type="entry name" value="CRAL/TRIO N-terminal domain"/>
    <property type="match status" value="1"/>
</dbReference>
<sequence>MVDPKIKEQAVPAVPPAGSAAFMSSEEAGEILSKELLNLSLQDRNEVTEEIHGVASMNTPETPELLETSLSKMMNELAKIPSHKKVNYTKALSYTDSYVHTDCFKLRFLRAVFFDAKEAAYRLTKFLDILGEAFGGQVLRRPVCLDDFTKTEQMIIKKGPLQMLPYRDSAGRRIAICFPTDDIPGDTPYIRFGFGRGMKERPASRLRQTTSIRVAAFHICTPKTVQSRFGRFFFEPAPVRARIRIHLGSPMELFYTLNSFGIPAEILPITTGGKIKTTSINQWFKTRRVLERNERDCEYIVECPNSTDIVFKRGGKNAVHNAGNTRFRSIIQKKWERGGFMEMTQTKLADELQKEFTLGGFRIIIWKENQSRFIRATDEKTIYSKIEYSIRAFREKDFQSINRRVADTLLEKTTSGATTRTLDFDVAGGRRKRFKFINGSVNGDGNDVCCFQEITDSDDSSREDFCAYVNGCFGVL</sequence>
<reference evidence="1 2" key="1">
    <citation type="submission" date="2019-01" db="EMBL/GenBank/DDBJ databases">
        <authorList>
            <person name="Ferrante I. M."/>
        </authorList>
    </citation>
    <scope>NUCLEOTIDE SEQUENCE [LARGE SCALE GENOMIC DNA]</scope>
    <source>
        <strain evidence="1 2">B856</strain>
    </source>
</reference>
<dbReference type="InterPro" id="IPR036273">
    <property type="entry name" value="CRAL/TRIO_N_dom_sf"/>
</dbReference>
<dbReference type="AlphaFoldDB" id="A0A448ZPT2"/>
<protein>
    <submittedName>
        <fullName evidence="1">Uncharacterized protein</fullName>
    </submittedName>
</protein>